<proteinExistence type="inferred from homology"/>
<dbReference type="EMBL" id="LR134356">
    <property type="protein sequence ID" value="VEG56652.1"/>
    <property type="molecule type" value="Genomic_DNA"/>
</dbReference>
<evidence type="ECO:0000256" key="3">
    <source>
        <dbReference type="SAM" id="MobiDB-lite"/>
    </source>
</evidence>
<accession>A0A3S4TDH2</accession>
<keyword evidence="6" id="KW-1185">Reference proteome</keyword>
<dbReference type="GO" id="GO:0006633">
    <property type="term" value="P:fatty acid biosynthetic process"/>
    <property type="evidence" value="ECO:0007669"/>
    <property type="project" value="TreeGrafter"/>
</dbReference>
<dbReference type="InterPro" id="IPR014030">
    <property type="entry name" value="Ketoacyl_synth_N"/>
</dbReference>
<evidence type="ECO:0000313" key="6">
    <source>
        <dbReference type="Proteomes" id="UP000279306"/>
    </source>
</evidence>
<evidence type="ECO:0000256" key="2">
    <source>
        <dbReference type="RuleBase" id="RU003694"/>
    </source>
</evidence>
<dbReference type="Pfam" id="PF02801">
    <property type="entry name" value="Ketoacyl-synt_C"/>
    <property type="match status" value="1"/>
</dbReference>
<dbReference type="InterPro" id="IPR050091">
    <property type="entry name" value="PKS_NRPS_Biosynth_Enz"/>
</dbReference>
<protein>
    <submittedName>
        <fullName evidence="5">Beta-ketoacyl synthase</fullName>
        <ecNumber evidence="5">2.3.1.41</ecNumber>
    </submittedName>
</protein>
<dbReference type="InterPro" id="IPR014031">
    <property type="entry name" value="Ketoacyl_synth_C"/>
</dbReference>
<reference evidence="5 6" key="1">
    <citation type="submission" date="2018-12" db="EMBL/GenBank/DDBJ databases">
        <authorList>
            <consortium name="Pathogen Informatics"/>
        </authorList>
    </citation>
    <scope>NUCLEOTIDE SEQUENCE [LARGE SCALE GENOMIC DNA]</scope>
    <source>
        <strain evidence="5 6">NCTC10437</strain>
    </source>
</reference>
<dbReference type="InterPro" id="IPR016039">
    <property type="entry name" value="Thiolase-like"/>
</dbReference>
<dbReference type="EC" id="2.3.1.41" evidence="5"/>
<dbReference type="PANTHER" id="PTHR43775">
    <property type="entry name" value="FATTY ACID SYNTHASE"/>
    <property type="match status" value="1"/>
</dbReference>
<gene>
    <name evidence="5" type="ORF">NCTC10437_03649</name>
</gene>
<dbReference type="Proteomes" id="UP000279306">
    <property type="component" value="Chromosome"/>
</dbReference>
<dbReference type="PANTHER" id="PTHR43775:SF51">
    <property type="entry name" value="INACTIVE PHENOLPHTHIOCEROL SYNTHESIS POLYKETIDE SYNTHASE TYPE I PKS1-RELATED"/>
    <property type="match status" value="1"/>
</dbReference>
<dbReference type="RefSeq" id="WP_083443114.1">
    <property type="nucleotide sequence ID" value="NZ_CVQQ01000009.1"/>
</dbReference>
<sequence length="466" mass="48825">MTDTERPVAPLRSARPGTERPVAPTRSEDPIVIVGMAVEAPGGVASPDDYWTLLSEEREALAPFPEDRGWSLRALFEGSRRDGFKQIHNLGGFLSSAGEFDPEFFGVSPREATAMDPQQRVALRVAWRALEDAVINPDELAGHDVGVYVGAADMGYGPEMSEFSHHSGHLITGSSIGVISGRIAYLLGLTGPAMTVDTSCSSALSAFHLAVAALRSGDCDLALAGGVCVLGSPGYFVEFSKQHALSDDGHCRAYGAHASGTVWAEGAGMFVLQRKSAAQRDRRRIIAEVLASCVNSDGRSVGLTAPSREAQIRLFRRAIAEARVDVDTVGMVEGHGTGTRLGDRTELTSLAATYGSGTPKRGPVLGSVKSNVGHAAAAAGALGLVKLLLAAEHATVPATLHVDEPSNEIDWEKTGLRLATKATPFPAVDGMRLGAVSAFGMSGTNTHVVVAVPDAQPRGGPGEMDR</sequence>
<organism evidence="5 6">
    <name type="scientific">Mycolicibacterium aurum</name>
    <name type="common">Mycobacterium aurum</name>
    <dbReference type="NCBI Taxonomy" id="1791"/>
    <lineage>
        <taxon>Bacteria</taxon>
        <taxon>Bacillati</taxon>
        <taxon>Actinomycetota</taxon>
        <taxon>Actinomycetes</taxon>
        <taxon>Mycobacteriales</taxon>
        <taxon>Mycobacteriaceae</taxon>
        <taxon>Mycolicibacterium</taxon>
    </lineage>
</organism>
<comment type="similarity">
    <text evidence="2">Belongs to the thiolase-like superfamily. Beta-ketoacyl-ACP synthases family.</text>
</comment>
<dbReference type="GO" id="GO:0004312">
    <property type="term" value="F:fatty acid synthase activity"/>
    <property type="evidence" value="ECO:0007669"/>
    <property type="project" value="TreeGrafter"/>
</dbReference>
<dbReference type="OrthoDB" id="9778690at2"/>
<dbReference type="InterPro" id="IPR020841">
    <property type="entry name" value="PKS_Beta-ketoAc_synthase_dom"/>
</dbReference>
<dbReference type="GO" id="GO:0004315">
    <property type="term" value="F:3-oxoacyl-[acyl-carrier-protein] synthase activity"/>
    <property type="evidence" value="ECO:0007669"/>
    <property type="project" value="UniProtKB-EC"/>
</dbReference>
<dbReference type="PROSITE" id="PS52004">
    <property type="entry name" value="KS3_2"/>
    <property type="match status" value="1"/>
</dbReference>
<dbReference type="SUPFAM" id="SSF53901">
    <property type="entry name" value="Thiolase-like"/>
    <property type="match status" value="1"/>
</dbReference>
<name>A0A3S4TDH2_MYCAU</name>
<evidence type="ECO:0000313" key="5">
    <source>
        <dbReference type="EMBL" id="VEG56652.1"/>
    </source>
</evidence>
<dbReference type="CDD" id="cd00833">
    <property type="entry name" value="PKS"/>
    <property type="match status" value="1"/>
</dbReference>
<keyword evidence="1 2" id="KW-0808">Transferase</keyword>
<evidence type="ECO:0000259" key="4">
    <source>
        <dbReference type="PROSITE" id="PS52004"/>
    </source>
</evidence>
<dbReference type="SMART" id="SM00825">
    <property type="entry name" value="PKS_KS"/>
    <property type="match status" value="1"/>
</dbReference>
<feature type="domain" description="Ketosynthase family 3 (KS3)" evidence="4">
    <location>
        <begin position="28"/>
        <end position="452"/>
    </location>
</feature>
<dbReference type="Gene3D" id="3.40.47.10">
    <property type="match status" value="1"/>
</dbReference>
<keyword evidence="5" id="KW-0012">Acyltransferase</keyword>
<dbReference type="AlphaFoldDB" id="A0A3S4TDH2"/>
<evidence type="ECO:0000256" key="1">
    <source>
        <dbReference type="ARBA" id="ARBA00022679"/>
    </source>
</evidence>
<dbReference type="Pfam" id="PF00109">
    <property type="entry name" value="ketoacyl-synt"/>
    <property type="match status" value="1"/>
</dbReference>
<dbReference type="KEGG" id="mauu:NCTC10437_03649"/>
<feature type="region of interest" description="Disordered" evidence="3">
    <location>
        <begin position="1"/>
        <end position="28"/>
    </location>
</feature>
<dbReference type="STRING" id="1791.GCA_001049355_03198"/>